<protein>
    <submittedName>
        <fullName evidence="1">Uncharacterized protein</fullName>
    </submittedName>
</protein>
<dbReference type="AlphaFoldDB" id="H3KGE7"/>
<dbReference type="EMBL" id="AFBQ01000274">
    <property type="protein sequence ID" value="EHY30802.1"/>
    <property type="molecule type" value="Genomic_DNA"/>
</dbReference>
<dbReference type="Proteomes" id="UP000004956">
    <property type="component" value="Unassembled WGS sequence"/>
</dbReference>
<organism evidence="1 2">
    <name type="scientific">Sutterella parvirubra YIT 11816</name>
    <dbReference type="NCBI Taxonomy" id="762967"/>
    <lineage>
        <taxon>Bacteria</taxon>
        <taxon>Pseudomonadati</taxon>
        <taxon>Pseudomonadota</taxon>
        <taxon>Betaproteobacteria</taxon>
        <taxon>Burkholderiales</taxon>
        <taxon>Sutterellaceae</taxon>
        <taxon>Sutterella</taxon>
    </lineage>
</organism>
<reference evidence="1 2" key="1">
    <citation type="submission" date="2011-11" db="EMBL/GenBank/DDBJ databases">
        <authorList>
            <person name="Weinstock G."/>
            <person name="Sodergren E."/>
            <person name="Clifton S."/>
            <person name="Fulton L."/>
            <person name="Fulton B."/>
            <person name="Courtney L."/>
            <person name="Fronick C."/>
            <person name="Harrison M."/>
            <person name="Strong C."/>
            <person name="Farmer C."/>
            <person name="Delahaunty K."/>
            <person name="Markovic C."/>
            <person name="Hall O."/>
            <person name="Minx P."/>
            <person name="Tomlinson C."/>
            <person name="Mitreva M."/>
            <person name="Hou S."/>
            <person name="Chen J."/>
            <person name="Wollam A."/>
            <person name="Pepin K.H."/>
            <person name="Johnson M."/>
            <person name="Bhonagiri V."/>
            <person name="Zhang X."/>
            <person name="Suruliraj S."/>
            <person name="Warren W."/>
            <person name="Chinwalla A."/>
            <person name="Mardis E.R."/>
            <person name="Wilson R.K."/>
        </authorList>
    </citation>
    <scope>NUCLEOTIDE SEQUENCE [LARGE SCALE GENOMIC DNA]</scope>
    <source>
        <strain evidence="1 2">YIT 11816</strain>
    </source>
</reference>
<accession>H3KGE7</accession>
<proteinExistence type="predicted"/>
<keyword evidence="2" id="KW-1185">Reference proteome</keyword>
<dbReference type="HOGENOM" id="CLU_3141498_0_0_4"/>
<gene>
    <name evidence="1" type="ORF">HMPREF9440_01827</name>
</gene>
<comment type="caution">
    <text evidence="1">The sequence shown here is derived from an EMBL/GenBank/DDBJ whole genome shotgun (WGS) entry which is preliminary data.</text>
</comment>
<sequence>MDCCMVDPWNRYVFKEYQGVSVVSGGSRPSGRFRWTTAVENPAGFSPRP</sequence>
<name>H3KGE7_9BURK</name>
<evidence type="ECO:0000313" key="2">
    <source>
        <dbReference type="Proteomes" id="UP000004956"/>
    </source>
</evidence>
<evidence type="ECO:0000313" key="1">
    <source>
        <dbReference type="EMBL" id="EHY30802.1"/>
    </source>
</evidence>